<evidence type="ECO:0000256" key="1">
    <source>
        <dbReference type="ARBA" id="ARBA00005534"/>
    </source>
</evidence>
<dbReference type="InterPro" id="IPR001602">
    <property type="entry name" value="UPF0047_YjbQ-like"/>
</dbReference>
<keyword evidence="3" id="KW-1185">Reference proteome</keyword>
<evidence type="ECO:0000313" key="3">
    <source>
        <dbReference type="Proteomes" id="UP000324209"/>
    </source>
</evidence>
<comment type="similarity">
    <text evidence="1">Belongs to the UPF0047 family.</text>
</comment>
<dbReference type="KEGG" id="ock:EXM22_14670"/>
<reference evidence="2 3" key="1">
    <citation type="submission" date="2019-02" db="EMBL/GenBank/DDBJ databases">
        <title>Complete Genome Sequence and Methylome Analysis of free living Spirochaetas.</title>
        <authorList>
            <person name="Fomenkov A."/>
            <person name="Dubinina G."/>
            <person name="Leshcheva N."/>
            <person name="Mikheeva N."/>
            <person name="Grabovich M."/>
            <person name="Vincze T."/>
            <person name="Roberts R.J."/>
        </authorList>
    </citation>
    <scope>NUCLEOTIDE SEQUENCE [LARGE SCALE GENOMIC DNA]</scope>
    <source>
        <strain evidence="2 3">K2</strain>
    </source>
</reference>
<organism evidence="2 3">
    <name type="scientific">Oceanispirochaeta crateris</name>
    <dbReference type="NCBI Taxonomy" id="2518645"/>
    <lineage>
        <taxon>Bacteria</taxon>
        <taxon>Pseudomonadati</taxon>
        <taxon>Spirochaetota</taxon>
        <taxon>Spirochaetia</taxon>
        <taxon>Spirochaetales</taxon>
        <taxon>Spirochaetaceae</taxon>
        <taxon>Oceanispirochaeta</taxon>
    </lineage>
</organism>
<accession>A0A5C1QNA4</accession>
<dbReference type="SUPFAM" id="SSF111038">
    <property type="entry name" value="YjbQ-like"/>
    <property type="match status" value="1"/>
</dbReference>
<name>A0A5C1QNA4_9SPIO</name>
<dbReference type="PANTHER" id="PTHR30615">
    <property type="entry name" value="UNCHARACTERIZED PROTEIN YJBQ-RELATED"/>
    <property type="match status" value="1"/>
</dbReference>
<dbReference type="RefSeq" id="WP_149487237.1">
    <property type="nucleotide sequence ID" value="NZ_CP036150.1"/>
</dbReference>
<dbReference type="OrthoDB" id="9801725at2"/>
<sequence length="167" mass="19165">MKVLNERFEMQSDGLHPTFHDVTKKVKGMVENSGIKNGTCVVYSHHTTCSVMTQECSHDKTYFGLEFLQQDLCNVMEKLIPTCRVEGQYMHPGKEHIDFAMSLGSEEGEWTSLNTEAHLRSVFFGRSETILIVDGELQLGDFGYIYFIDWDQVRARKRTCQVQVMGE</sequence>
<protein>
    <submittedName>
        <fullName evidence="2">YjbQ family protein</fullName>
    </submittedName>
</protein>
<dbReference type="Pfam" id="PF01894">
    <property type="entry name" value="YjbQ"/>
    <property type="match status" value="1"/>
</dbReference>
<gene>
    <name evidence="2" type="ORF">EXM22_14670</name>
</gene>
<proteinExistence type="inferred from homology"/>
<dbReference type="AlphaFoldDB" id="A0A5C1QNA4"/>
<dbReference type="Gene3D" id="2.60.120.460">
    <property type="entry name" value="YjbQ-like"/>
    <property type="match status" value="1"/>
</dbReference>
<dbReference type="PANTHER" id="PTHR30615:SF8">
    <property type="entry name" value="UPF0047 PROTEIN C4A8.02C"/>
    <property type="match status" value="1"/>
</dbReference>
<dbReference type="EMBL" id="CP036150">
    <property type="protein sequence ID" value="QEN09161.1"/>
    <property type="molecule type" value="Genomic_DNA"/>
</dbReference>
<dbReference type="Proteomes" id="UP000324209">
    <property type="component" value="Chromosome"/>
</dbReference>
<evidence type="ECO:0000313" key="2">
    <source>
        <dbReference type="EMBL" id="QEN09161.1"/>
    </source>
</evidence>
<dbReference type="InterPro" id="IPR035917">
    <property type="entry name" value="YjbQ-like_sf"/>
</dbReference>